<protein>
    <submittedName>
        <fullName evidence="1">Uncharacterized protein</fullName>
    </submittedName>
</protein>
<dbReference type="EMBL" id="CM023486">
    <property type="protein sequence ID" value="KAH6927946.1"/>
    <property type="molecule type" value="Genomic_DNA"/>
</dbReference>
<sequence length="330" mass="37920">MQSVLEDPLLLSQLRWRDIEDLLVMEVLSVKRREPLSASGLLNIERMDDGVFRTYFRFEKNDIRRLKSALLLPDTVYTAQRVSLSGEEALCITLRRLAYPNRLIELERLFGRHYSVISAVTNSVLTHIEDNFGHLLCDVNNHEWLNIAALEEFSQAIHSKGAPLKNCWGFIDGTARPICRPSQNQKKFFSGHKRIHAMKFQSIMCPNGIIVQLKGPYYGSRHDSGILRRSKTYPQLERLVQGQHYCLYGDPAYPLRPLLLKPYGGTSITVPQRAFNKAMSSVRQAVEWGFGKIVGLFAFVDFRKNQKVYIQNVPRMYKCRTSMSGGLPYY</sequence>
<dbReference type="Proteomes" id="UP000821845">
    <property type="component" value="Chromosome 6"/>
</dbReference>
<gene>
    <name evidence="1" type="ORF">HPB50_009999</name>
</gene>
<proteinExistence type="predicted"/>
<reference evidence="1" key="1">
    <citation type="submission" date="2020-05" db="EMBL/GenBank/DDBJ databases">
        <title>Large-scale comparative analyses of tick genomes elucidate their genetic diversity and vector capacities.</title>
        <authorList>
            <person name="Jia N."/>
            <person name="Wang J."/>
            <person name="Shi W."/>
            <person name="Du L."/>
            <person name="Sun Y."/>
            <person name="Zhan W."/>
            <person name="Jiang J."/>
            <person name="Wang Q."/>
            <person name="Zhang B."/>
            <person name="Ji P."/>
            <person name="Sakyi L.B."/>
            <person name="Cui X."/>
            <person name="Yuan T."/>
            <person name="Jiang B."/>
            <person name="Yang W."/>
            <person name="Lam T.T.-Y."/>
            <person name="Chang Q."/>
            <person name="Ding S."/>
            <person name="Wang X."/>
            <person name="Zhu J."/>
            <person name="Ruan X."/>
            <person name="Zhao L."/>
            <person name="Wei J."/>
            <person name="Que T."/>
            <person name="Du C."/>
            <person name="Cheng J."/>
            <person name="Dai P."/>
            <person name="Han X."/>
            <person name="Huang E."/>
            <person name="Gao Y."/>
            <person name="Liu J."/>
            <person name="Shao H."/>
            <person name="Ye R."/>
            <person name="Li L."/>
            <person name="Wei W."/>
            <person name="Wang X."/>
            <person name="Wang C."/>
            <person name="Yang T."/>
            <person name="Huo Q."/>
            <person name="Li W."/>
            <person name="Guo W."/>
            <person name="Chen H."/>
            <person name="Zhou L."/>
            <person name="Ni X."/>
            <person name="Tian J."/>
            <person name="Zhou Y."/>
            <person name="Sheng Y."/>
            <person name="Liu T."/>
            <person name="Pan Y."/>
            <person name="Xia L."/>
            <person name="Li J."/>
            <person name="Zhao F."/>
            <person name="Cao W."/>
        </authorList>
    </citation>
    <scope>NUCLEOTIDE SEQUENCE</scope>
    <source>
        <strain evidence="1">Hyas-2018</strain>
    </source>
</reference>
<comment type="caution">
    <text evidence="1">The sequence shown here is derived from an EMBL/GenBank/DDBJ whole genome shotgun (WGS) entry which is preliminary data.</text>
</comment>
<name>A0ACB7RZ17_HYAAI</name>
<keyword evidence="2" id="KW-1185">Reference proteome</keyword>
<accession>A0ACB7RZ17</accession>
<organism evidence="1 2">
    <name type="scientific">Hyalomma asiaticum</name>
    <name type="common">Tick</name>
    <dbReference type="NCBI Taxonomy" id="266040"/>
    <lineage>
        <taxon>Eukaryota</taxon>
        <taxon>Metazoa</taxon>
        <taxon>Ecdysozoa</taxon>
        <taxon>Arthropoda</taxon>
        <taxon>Chelicerata</taxon>
        <taxon>Arachnida</taxon>
        <taxon>Acari</taxon>
        <taxon>Parasitiformes</taxon>
        <taxon>Ixodida</taxon>
        <taxon>Ixodoidea</taxon>
        <taxon>Ixodidae</taxon>
        <taxon>Hyalomminae</taxon>
        <taxon>Hyalomma</taxon>
    </lineage>
</organism>
<evidence type="ECO:0000313" key="2">
    <source>
        <dbReference type="Proteomes" id="UP000821845"/>
    </source>
</evidence>
<evidence type="ECO:0000313" key="1">
    <source>
        <dbReference type="EMBL" id="KAH6927946.1"/>
    </source>
</evidence>